<evidence type="ECO:0000256" key="2">
    <source>
        <dbReference type="ARBA" id="ARBA00022741"/>
    </source>
</evidence>
<keyword evidence="9" id="KW-1185">Reference proteome</keyword>
<dbReference type="GO" id="GO:0016887">
    <property type="term" value="F:ATP hydrolysis activity"/>
    <property type="evidence" value="ECO:0007669"/>
    <property type="project" value="InterPro"/>
</dbReference>
<dbReference type="Proteomes" id="UP000077755">
    <property type="component" value="Chromosome 5"/>
</dbReference>
<evidence type="ECO:0000313" key="7">
    <source>
        <dbReference type="EMBL" id="KZM96280.1"/>
    </source>
</evidence>
<dbReference type="GO" id="GO:0043001">
    <property type="term" value="P:Golgi to plasma membrane protein transport"/>
    <property type="evidence" value="ECO:0007669"/>
    <property type="project" value="TreeGrafter"/>
</dbReference>
<keyword evidence="4" id="KW-0931">ER-Golgi transport</keyword>
<dbReference type="PANTHER" id="PTHR23078">
    <property type="entry name" value="VESICULAR-FUSION PROTEIN NSF"/>
    <property type="match status" value="1"/>
</dbReference>
<feature type="domain" description="ATPase AAA-type core" evidence="6">
    <location>
        <begin position="36"/>
        <end position="110"/>
    </location>
</feature>
<dbReference type="Pfam" id="PF00004">
    <property type="entry name" value="AAA"/>
    <property type="match status" value="1"/>
</dbReference>
<dbReference type="InterPro" id="IPR039812">
    <property type="entry name" value="Vesicle-fus_ATPase"/>
</dbReference>
<keyword evidence="4" id="KW-0653">Protein transport</keyword>
<dbReference type="GO" id="GO:0005795">
    <property type="term" value="C:Golgi stack"/>
    <property type="evidence" value="ECO:0007669"/>
    <property type="project" value="TreeGrafter"/>
</dbReference>
<feature type="region of interest" description="Disordered" evidence="5">
    <location>
        <begin position="1"/>
        <end position="24"/>
    </location>
</feature>
<accession>A0A162A6V1</accession>
<dbReference type="EC" id="3.6.4.6" evidence="4"/>
<name>A0A162A6V1_DAUCS</name>
<dbReference type="GO" id="GO:0046872">
    <property type="term" value="F:metal ion binding"/>
    <property type="evidence" value="ECO:0007669"/>
    <property type="project" value="UniProtKB-UniRule"/>
</dbReference>
<dbReference type="EMBL" id="CP093347">
    <property type="protein sequence ID" value="WOH02943.1"/>
    <property type="molecule type" value="Genomic_DNA"/>
</dbReference>
<keyword evidence="4" id="KW-0963">Cytoplasm</keyword>
<gene>
    <name evidence="7" type="ORF">DCAR_019522</name>
    <name evidence="8" type="ORF">DCAR_0522333</name>
</gene>
<keyword evidence="4" id="KW-0378">Hydrolase</keyword>
<evidence type="ECO:0000256" key="5">
    <source>
        <dbReference type="SAM" id="MobiDB-lite"/>
    </source>
</evidence>
<evidence type="ECO:0000313" key="8">
    <source>
        <dbReference type="EMBL" id="WOH02943.1"/>
    </source>
</evidence>
<proteinExistence type="inferred from homology"/>
<evidence type="ECO:0000256" key="1">
    <source>
        <dbReference type="ARBA" id="ARBA00006914"/>
    </source>
</evidence>
<comment type="catalytic activity">
    <reaction evidence="4">
        <text>ATP + H2O = ADP + phosphate + H(+)</text>
        <dbReference type="Rhea" id="RHEA:13065"/>
        <dbReference type="ChEBI" id="CHEBI:15377"/>
        <dbReference type="ChEBI" id="CHEBI:15378"/>
        <dbReference type="ChEBI" id="CHEBI:30616"/>
        <dbReference type="ChEBI" id="CHEBI:43474"/>
        <dbReference type="ChEBI" id="CHEBI:456216"/>
        <dbReference type="EC" id="3.6.4.6"/>
    </reaction>
</comment>
<comment type="subcellular location">
    <subcellularLocation>
        <location evidence="4">Cytoplasm</location>
    </subcellularLocation>
</comment>
<dbReference type="SUPFAM" id="SSF52540">
    <property type="entry name" value="P-loop containing nucleoside triphosphate hydrolases"/>
    <property type="match status" value="1"/>
</dbReference>
<dbReference type="GO" id="GO:0006891">
    <property type="term" value="P:intra-Golgi vesicle-mediated transport"/>
    <property type="evidence" value="ECO:0007669"/>
    <property type="project" value="TreeGrafter"/>
</dbReference>
<dbReference type="STRING" id="79200.A0A162A6V1"/>
<comment type="function">
    <text evidence="4">Required for vesicle-mediated transport. Catalyzes the fusion of transport vesicles within the Golgi cisternae. Is also required for transport from the endoplasmic reticulum to the Golgi stack. Seems to function as a fusion protein required for the delivery of cargo proteins to all compartments of the Golgi stack independent of vesicle origin.</text>
</comment>
<feature type="compositionally biased region" description="Polar residues" evidence="5">
    <location>
        <begin position="9"/>
        <end position="18"/>
    </location>
</feature>
<dbReference type="Gramene" id="KZM96280">
    <property type="protein sequence ID" value="KZM96280"/>
    <property type="gene ID" value="DCAR_019522"/>
</dbReference>
<dbReference type="GO" id="GO:0035494">
    <property type="term" value="P:SNARE complex disassembly"/>
    <property type="evidence" value="ECO:0007669"/>
    <property type="project" value="InterPro"/>
</dbReference>
<dbReference type="InterPro" id="IPR003959">
    <property type="entry name" value="ATPase_AAA_core"/>
</dbReference>
<comment type="similarity">
    <text evidence="1 4">Belongs to the AAA ATPase family.</text>
</comment>
<dbReference type="PANTHER" id="PTHR23078:SF3">
    <property type="entry name" value="VESICLE-FUSING ATPASE"/>
    <property type="match status" value="1"/>
</dbReference>
<evidence type="ECO:0000256" key="3">
    <source>
        <dbReference type="ARBA" id="ARBA00022840"/>
    </source>
</evidence>
<dbReference type="AlphaFoldDB" id="A0A162A6V1"/>
<sequence length="271" mass="30292">MLLYGPPGTGSTLNSKGSSDWEDVKWKRPKGDESDLHVIIYDEIDAICKSRGSTKDGTGVYDSIVNQLRTKIDGVEALNNVLLIGMTNRKDLLDEALLNPGRLEVQIEIRLPDENGRLQIIQIHTNKMKEGSFLAPDDTGGSEQTRDGFRRIRGAVLVVGKPIMFKNNLQPTTEEIHLQWTAYDSQSSKEPTEHELVLSGLEEATGFVLIFIIGRTGDKANVSELVKEVAKFDDFMLLDIKDESSFFKAAYALYDSEFYVKADADIYLRQG</sequence>
<reference evidence="7" key="1">
    <citation type="journal article" date="2016" name="Nat. Genet.">
        <title>A high-quality carrot genome assembly provides new insights into carotenoid accumulation and asterid genome evolution.</title>
        <authorList>
            <person name="Iorizzo M."/>
            <person name="Ellison S."/>
            <person name="Senalik D."/>
            <person name="Zeng P."/>
            <person name="Satapoomin P."/>
            <person name="Huang J."/>
            <person name="Bowman M."/>
            <person name="Iovene M."/>
            <person name="Sanseverino W."/>
            <person name="Cavagnaro P."/>
            <person name="Yildiz M."/>
            <person name="Macko-Podgorni A."/>
            <person name="Moranska E."/>
            <person name="Grzebelus E."/>
            <person name="Grzebelus D."/>
            <person name="Ashrafi H."/>
            <person name="Zheng Z."/>
            <person name="Cheng S."/>
            <person name="Spooner D."/>
            <person name="Van Deynze A."/>
            <person name="Simon P."/>
        </authorList>
    </citation>
    <scope>NUCLEOTIDE SEQUENCE [LARGE SCALE GENOMIC DNA]</scope>
    <source>
        <tissue evidence="7">Leaf</tissue>
    </source>
</reference>
<keyword evidence="3 4" id="KW-0067">ATP-binding</keyword>
<evidence type="ECO:0000259" key="6">
    <source>
        <dbReference type="Pfam" id="PF00004"/>
    </source>
</evidence>
<keyword evidence="2 4" id="KW-0547">Nucleotide-binding</keyword>
<keyword evidence="4" id="KW-0460">Magnesium</keyword>
<dbReference type="Gene3D" id="3.40.50.300">
    <property type="entry name" value="P-loop containing nucleotide triphosphate hydrolases"/>
    <property type="match status" value="1"/>
</dbReference>
<dbReference type="Gene3D" id="1.10.8.60">
    <property type="match status" value="1"/>
</dbReference>
<dbReference type="InterPro" id="IPR027417">
    <property type="entry name" value="P-loop_NTPase"/>
</dbReference>
<dbReference type="GO" id="GO:0005524">
    <property type="term" value="F:ATP binding"/>
    <property type="evidence" value="ECO:0007669"/>
    <property type="project" value="UniProtKB-UniRule"/>
</dbReference>
<reference evidence="8" key="2">
    <citation type="submission" date="2022-03" db="EMBL/GenBank/DDBJ databases">
        <title>Draft title - Genomic analysis of global carrot germplasm unveils the trajectory of domestication and the origin of high carotenoid orange carrot.</title>
        <authorList>
            <person name="Iorizzo M."/>
            <person name="Ellison S."/>
            <person name="Senalik D."/>
            <person name="Macko-Podgorni A."/>
            <person name="Grzebelus D."/>
            <person name="Bostan H."/>
            <person name="Rolling W."/>
            <person name="Curaba J."/>
            <person name="Simon P."/>
        </authorList>
    </citation>
    <scope>NUCLEOTIDE SEQUENCE</scope>
    <source>
        <tissue evidence="8">Leaf</tissue>
    </source>
</reference>
<protein>
    <recommendedName>
        <fullName evidence="4">Vesicle-fusing ATPase</fullName>
        <ecNumber evidence="4">3.6.4.6</ecNumber>
    </recommendedName>
</protein>
<keyword evidence="4" id="KW-0479">Metal-binding</keyword>
<organism evidence="7">
    <name type="scientific">Daucus carota subsp. sativus</name>
    <name type="common">Carrot</name>
    <dbReference type="NCBI Taxonomy" id="79200"/>
    <lineage>
        <taxon>Eukaryota</taxon>
        <taxon>Viridiplantae</taxon>
        <taxon>Streptophyta</taxon>
        <taxon>Embryophyta</taxon>
        <taxon>Tracheophyta</taxon>
        <taxon>Spermatophyta</taxon>
        <taxon>Magnoliopsida</taxon>
        <taxon>eudicotyledons</taxon>
        <taxon>Gunneridae</taxon>
        <taxon>Pentapetalae</taxon>
        <taxon>asterids</taxon>
        <taxon>campanulids</taxon>
        <taxon>Apiales</taxon>
        <taxon>Apiaceae</taxon>
        <taxon>Apioideae</taxon>
        <taxon>Scandiceae</taxon>
        <taxon>Daucinae</taxon>
        <taxon>Daucus</taxon>
        <taxon>Daucus sect. Daucus</taxon>
    </lineage>
</organism>
<evidence type="ECO:0000313" key="9">
    <source>
        <dbReference type="Proteomes" id="UP000077755"/>
    </source>
</evidence>
<keyword evidence="4" id="KW-0813">Transport</keyword>
<comment type="cofactor">
    <cofactor evidence="4">
        <name>Mg(2+)</name>
        <dbReference type="ChEBI" id="CHEBI:18420"/>
    </cofactor>
    <text evidence="4">Binds 1 Mg(2+) ion per subunit.</text>
</comment>
<dbReference type="EMBL" id="LNRQ01000005">
    <property type="protein sequence ID" value="KZM96280.1"/>
    <property type="molecule type" value="Genomic_DNA"/>
</dbReference>
<evidence type="ECO:0000256" key="4">
    <source>
        <dbReference type="RuleBase" id="RU367045"/>
    </source>
</evidence>